<comment type="caution">
    <text evidence="5">The sequence shown here is derived from an EMBL/GenBank/DDBJ whole genome shotgun (WGS) entry which is preliminary data.</text>
</comment>
<sequence length="585" mass="65134">MRHPSLRLLLGFLCLPLLSTNAQTVTRQPYLQTVTPSGITIRWRTDQPTNSRVRFGTNLYNLNQQVTDATSTTDHVVTLTGLQPATKYYYSVGSSAGDLMVSNEQYFQTSPVTGSVGPVRIWALGDFGAGTPNQQMVLQQYQQVEYSRPADVWLWLGDNAYNQGFDDQYQQYVFNTYTSILKHLPSWPTPGNHEYIGVHTNFNIDYYKIITVPQQGEAGGLPSGSKQNYSFNYANIHFVSLDSEGDDGTRVYDPAGRQAQWLQKDLAANKLPWVIVFFHHPPYTKGSHDSDTAGDLTLIRQQLLPILEQYQVDLVLSGHSHVYERSFLMKGHYGQSYTFDSKQHAVSTSNARYDGSPNSCPIANKQSGIIYVVNGSGGQLGGQSTGYPHPAMVYSNNQIGGSMIIDVNDNRLDAKWLTTDGSVKDQFTLFKKVNQKRYYLTAPNQTFTLAASWPGNYTWSSGQSTRSITVAPTTTTTYTVTDQYGCLTDAFTVDVDNSTDTNLKFEGVLALYPNPSTGETTLKVSIPSPQSINVYVTDSQGLVVFDKQYANTSEVMEQFRLATPGDYLFMARIGSQVVSRMNFKL</sequence>
<feature type="domain" description="Calcineurin-like phosphoesterase" evidence="3">
    <location>
        <begin position="120"/>
        <end position="323"/>
    </location>
</feature>
<dbReference type="Pfam" id="PF00149">
    <property type="entry name" value="Metallophos"/>
    <property type="match status" value="1"/>
</dbReference>
<dbReference type="InterPro" id="IPR008963">
    <property type="entry name" value="Purple_acid_Pase-like_N"/>
</dbReference>
<accession>A0A6L9LEV3</accession>
<keyword evidence="6" id="KW-1185">Reference proteome</keyword>
<dbReference type="AlphaFoldDB" id="A0A6L9LEV3"/>
<gene>
    <name evidence="5" type="ORF">GK108_25155</name>
</gene>
<dbReference type="NCBIfam" id="TIGR04183">
    <property type="entry name" value="Por_Secre_tail"/>
    <property type="match status" value="1"/>
</dbReference>
<dbReference type="EMBL" id="JAAFZH010000015">
    <property type="protein sequence ID" value="NDU98197.1"/>
    <property type="molecule type" value="Genomic_DNA"/>
</dbReference>
<reference evidence="5 6" key="1">
    <citation type="submission" date="2020-02" db="EMBL/GenBank/DDBJ databases">
        <title>Draft genome sequence of two Spirosoma agri KCTC 52727 and Spirosoma terrae KCTC 52035.</title>
        <authorList>
            <person name="Rojas J."/>
            <person name="Ambika Manirajan B."/>
            <person name="Suarez C."/>
            <person name="Ratering S."/>
            <person name="Schnell S."/>
        </authorList>
    </citation>
    <scope>NUCLEOTIDE SEQUENCE [LARGE SCALE GENOMIC DNA]</scope>
    <source>
        <strain evidence="5 6">KCTC 52035</strain>
    </source>
</reference>
<evidence type="ECO:0000313" key="5">
    <source>
        <dbReference type="EMBL" id="NDU98197.1"/>
    </source>
</evidence>
<evidence type="ECO:0000259" key="3">
    <source>
        <dbReference type="Pfam" id="PF00149"/>
    </source>
</evidence>
<name>A0A6L9LEV3_9BACT</name>
<dbReference type="InterPro" id="IPR026444">
    <property type="entry name" value="Secre_tail"/>
</dbReference>
<dbReference type="Gene3D" id="3.60.21.10">
    <property type="match status" value="1"/>
</dbReference>
<organism evidence="5 6">
    <name type="scientific">Spirosoma terrae</name>
    <dbReference type="NCBI Taxonomy" id="1968276"/>
    <lineage>
        <taxon>Bacteria</taxon>
        <taxon>Pseudomonadati</taxon>
        <taxon>Bacteroidota</taxon>
        <taxon>Cytophagia</taxon>
        <taxon>Cytophagales</taxon>
        <taxon>Cytophagaceae</taxon>
        <taxon>Spirosoma</taxon>
    </lineage>
</organism>
<feature type="signal peptide" evidence="2">
    <location>
        <begin position="1"/>
        <end position="22"/>
    </location>
</feature>
<dbReference type="GO" id="GO:0046872">
    <property type="term" value="F:metal ion binding"/>
    <property type="evidence" value="ECO:0007669"/>
    <property type="project" value="InterPro"/>
</dbReference>
<dbReference type="PANTHER" id="PTHR45867">
    <property type="entry name" value="PURPLE ACID PHOSPHATASE"/>
    <property type="match status" value="1"/>
</dbReference>
<protein>
    <submittedName>
        <fullName evidence="5">Metallophosphoesterase family protein</fullName>
    </submittedName>
</protein>
<dbReference type="SUPFAM" id="SSF49363">
    <property type="entry name" value="Purple acid phosphatase, N-terminal domain"/>
    <property type="match status" value="1"/>
</dbReference>
<dbReference type="Proteomes" id="UP000474175">
    <property type="component" value="Unassembled WGS sequence"/>
</dbReference>
<dbReference type="InterPro" id="IPR015914">
    <property type="entry name" value="PAPs_N"/>
</dbReference>
<feature type="domain" description="Purple acid phosphatase N-terminal" evidence="4">
    <location>
        <begin position="31"/>
        <end position="109"/>
    </location>
</feature>
<dbReference type="Gene3D" id="2.60.40.380">
    <property type="entry name" value="Purple acid phosphatase-like, N-terminal"/>
    <property type="match status" value="1"/>
</dbReference>
<evidence type="ECO:0000259" key="4">
    <source>
        <dbReference type="Pfam" id="PF16656"/>
    </source>
</evidence>
<evidence type="ECO:0000256" key="1">
    <source>
        <dbReference type="ARBA" id="ARBA00022729"/>
    </source>
</evidence>
<dbReference type="SUPFAM" id="SSF56300">
    <property type="entry name" value="Metallo-dependent phosphatases"/>
    <property type="match status" value="1"/>
</dbReference>
<evidence type="ECO:0000313" key="6">
    <source>
        <dbReference type="Proteomes" id="UP000474175"/>
    </source>
</evidence>
<dbReference type="RefSeq" id="WP_163954330.1">
    <property type="nucleotide sequence ID" value="NZ_JAAFZH010000015.1"/>
</dbReference>
<dbReference type="InterPro" id="IPR029052">
    <property type="entry name" value="Metallo-depent_PP-like"/>
</dbReference>
<evidence type="ECO:0000256" key="2">
    <source>
        <dbReference type="SAM" id="SignalP"/>
    </source>
</evidence>
<dbReference type="Pfam" id="PF16656">
    <property type="entry name" value="Pur_ac_phosph_N"/>
    <property type="match status" value="1"/>
</dbReference>
<keyword evidence="1 2" id="KW-0732">Signal</keyword>
<dbReference type="InterPro" id="IPR004843">
    <property type="entry name" value="Calcineurin-like_PHP"/>
</dbReference>
<feature type="chain" id="PRO_5026974173" evidence="2">
    <location>
        <begin position="23"/>
        <end position="585"/>
    </location>
</feature>
<dbReference type="GO" id="GO:0003993">
    <property type="term" value="F:acid phosphatase activity"/>
    <property type="evidence" value="ECO:0007669"/>
    <property type="project" value="InterPro"/>
</dbReference>
<dbReference type="PANTHER" id="PTHR45867:SF3">
    <property type="entry name" value="ACID PHOSPHATASE TYPE 7"/>
    <property type="match status" value="1"/>
</dbReference>
<proteinExistence type="predicted"/>